<dbReference type="InterPro" id="IPR047650">
    <property type="entry name" value="Transpos_IS110"/>
</dbReference>
<gene>
    <name evidence="2" type="ordered locus">mll9160</name>
</gene>
<dbReference type="HOGENOM" id="CLU_036902_16_0_5"/>
<dbReference type="GO" id="GO:0004803">
    <property type="term" value="F:transposase activity"/>
    <property type="evidence" value="ECO:0007669"/>
    <property type="project" value="InterPro"/>
</dbReference>
<dbReference type="Pfam" id="PF01548">
    <property type="entry name" value="DEDD_Tnp_IS110"/>
    <property type="match status" value="1"/>
</dbReference>
<organism evidence="2 3">
    <name type="scientific">Mesorhizobium japonicum (strain LMG 29417 / CECT 9101 / MAFF 303099)</name>
    <name type="common">Mesorhizobium loti (strain MAFF 303099)</name>
    <dbReference type="NCBI Taxonomy" id="266835"/>
    <lineage>
        <taxon>Bacteria</taxon>
        <taxon>Pseudomonadati</taxon>
        <taxon>Pseudomonadota</taxon>
        <taxon>Alphaproteobacteria</taxon>
        <taxon>Hyphomicrobiales</taxon>
        <taxon>Phyllobacteriaceae</taxon>
        <taxon>Mesorhizobium</taxon>
    </lineage>
</organism>
<dbReference type="AlphaFoldDB" id="Q982A5"/>
<accession>Q982A5</accession>
<dbReference type="SMR" id="Q982A5"/>
<proteinExistence type="predicted"/>
<dbReference type="PANTHER" id="PTHR33055">
    <property type="entry name" value="TRANSPOSASE FOR INSERTION SEQUENCE ELEMENT IS1111A"/>
    <property type="match status" value="1"/>
</dbReference>
<feature type="domain" description="Transposase IS110-like N-terminal" evidence="1">
    <location>
        <begin position="7"/>
        <end position="143"/>
    </location>
</feature>
<name>Q982A5_RHILO</name>
<evidence type="ECO:0000259" key="1">
    <source>
        <dbReference type="Pfam" id="PF01548"/>
    </source>
</evidence>
<evidence type="ECO:0000313" key="2">
    <source>
        <dbReference type="EMBL" id="BAB54554.1"/>
    </source>
</evidence>
<dbReference type="EMBL" id="BA000013">
    <property type="protein sequence ID" value="BAB54554.1"/>
    <property type="molecule type" value="Genomic_DNA"/>
</dbReference>
<dbReference type="PANTHER" id="PTHR33055:SF3">
    <property type="entry name" value="PUTATIVE TRANSPOSASE FOR IS117-RELATED"/>
    <property type="match status" value="1"/>
</dbReference>
<dbReference type="GO" id="GO:0006313">
    <property type="term" value="P:DNA transposition"/>
    <property type="evidence" value="ECO:0007669"/>
    <property type="project" value="InterPro"/>
</dbReference>
<geneLocation type="plasmid" evidence="2 3">
    <name>pMLa</name>
</geneLocation>
<reference evidence="2 3" key="1">
    <citation type="journal article" date="2000" name="DNA Res.">
        <title>Complete genome structure of the nitrogen-fixing symbiotic bacterium Mesorhizobium loti.</title>
        <authorList>
            <person name="Kaneko T."/>
            <person name="Nakamura Y."/>
            <person name="Sato S."/>
            <person name="Asamizu E."/>
            <person name="Kato T."/>
            <person name="Sasamoto S."/>
            <person name="Watanabe A."/>
            <person name="Idesawa K."/>
            <person name="Ishikawa A."/>
            <person name="Kawashima K."/>
            <person name="Kimura T."/>
            <person name="Kishida Y."/>
            <person name="Kiyokawa C."/>
            <person name="Kohara M."/>
            <person name="Matsumoto M."/>
            <person name="Matsuno A."/>
            <person name="Mochizuki Y."/>
            <person name="Nakayama S."/>
            <person name="Nakazaki N."/>
            <person name="Shimpo S."/>
            <person name="Sugimoto M."/>
            <person name="Takeuchi C."/>
            <person name="Yamada M."/>
            <person name="Tabata S."/>
        </authorList>
    </citation>
    <scope>NUCLEOTIDE SEQUENCE [LARGE SCALE GENOMIC DNA]</scope>
    <source>
        <strain evidence="3">LMG 29417 / CECT 9101 / MAFF 303099</strain>
        <plasmid evidence="2 3">pMLa</plasmid>
    </source>
</reference>
<dbReference type="InterPro" id="IPR002525">
    <property type="entry name" value="Transp_IS110-like_N"/>
</dbReference>
<dbReference type="NCBIfam" id="NF033542">
    <property type="entry name" value="transpos_IS110"/>
    <property type="match status" value="1"/>
</dbReference>
<dbReference type="Proteomes" id="UP000000552">
    <property type="component" value="Plasmid pMLa"/>
</dbReference>
<evidence type="ECO:0000313" key="3">
    <source>
        <dbReference type="Proteomes" id="UP000000552"/>
    </source>
</evidence>
<dbReference type="DNASU" id="1231582"/>
<dbReference type="GO" id="GO:0003677">
    <property type="term" value="F:DNA binding"/>
    <property type="evidence" value="ECO:0007669"/>
    <property type="project" value="InterPro"/>
</dbReference>
<sequence>MEQIIRIGIDTSKHIFQLHGVNAAEEPALRKKLRRKEVVAFFEKLPSTVVAIEACGGSHHWARLLQSFGHEVKLIPPQYVKPYVKRGKNDAADAEALCEAMSRPTMRFVPVKTAEQQAALMLVGLRDRLIRNRTQLANAIRGYAAEYGLIAAKGMCKIEPLLERIAADKTLPDLARELFALHAKEYAQLQTHLKDVDAKLWRRFADRLSGSLAGSRCAGVHLRNCCRNA</sequence>
<keyword evidence="2" id="KW-0614">Plasmid</keyword>
<dbReference type="KEGG" id="mlo:mll9160"/>
<protein>
    <submittedName>
        <fullName evidence="2">Transposase</fullName>
    </submittedName>
</protein>